<evidence type="ECO:0000313" key="7">
    <source>
        <dbReference type="EMBL" id="CAJ1385161.1"/>
    </source>
</evidence>
<feature type="zinc finger region" description="C3H1-type" evidence="5">
    <location>
        <begin position="96"/>
        <end position="123"/>
    </location>
</feature>
<sequence>MVQPSIASAAAAAAANKDRSRYELQFYKTRTCSFFQKGKCTRGEKCKYAHGDRELKERPDLTFTSLCREFVATGACNDPTCSFAHNPGQLRATGKFYKTSLCKFHLQGRCRLGEECRHAHGVEELQQLPESATKVRMMAPPGLEKEGPSQNMAAAAMLLTAAATGAQLGPMSTPWPTSELLMGRHMDQPAFVPMGQDPPLSLLAAQFGTHFELPKDNFVLPSLAQAYSGPLKSSSSWTTAHSSASSTSSTISAEDLEPAHVNLPSDWLTTI</sequence>
<accession>A0AA36ICH7</accession>
<dbReference type="SMART" id="SM00356">
    <property type="entry name" value="ZnF_C3H1"/>
    <property type="match status" value="3"/>
</dbReference>
<dbReference type="PANTHER" id="PTHR12547">
    <property type="entry name" value="CCCH ZINC FINGER/TIS11-RELATED"/>
    <property type="match status" value="1"/>
</dbReference>
<keyword evidence="3 5" id="KW-0863">Zinc-finger</keyword>
<dbReference type="AlphaFoldDB" id="A0AA36ICH7"/>
<dbReference type="InterPro" id="IPR000571">
    <property type="entry name" value="Znf_CCCH"/>
</dbReference>
<dbReference type="EMBL" id="CAUJNA010001202">
    <property type="protein sequence ID" value="CAJ1385161.1"/>
    <property type="molecule type" value="Genomic_DNA"/>
</dbReference>
<dbReference type="Gene3D" id="4.10.1000.10">
    <property type="entry name" value="Zinc finger, CCCH-type"/>
    <property type="match status" value="3"/>
</dbReference>
<dbReference type="Pfam" id="PF00642">
    <property type="entry name" value="zf-CCCH"/>
    <property type="match status" value="3"/>
</dbReference>
<evidence type="ECO:0000313" key="8">
    <source>
        <dbReference type="Proteomes" id="UP001178507"/>
    </source>
</evidence>
<keyword evidence="2" id="KW-0677">Repeat</keyword>
<feature type="zinc finger region" description="C3H1-type" evidence="5">
    <location>
        <begin position="61"/>
        <end position="88"/>
    </location>
</feature>
<dbReference type="Proteomes" id="UP001178507">
    <property type="component" value="Unassembled WGS sequence"/>
</dbReference>
<feature type="zinc finger region" description="C3H1-type" evidence="5">
    <location>
        <begin position="26"/>
        <end position="53"/>
    </location>
</feature>
<name>A0AA36ICH7_9DINO</name>
<evidence type="ECO:0000256" key="1">
    <source>
        <dbReference type="ARBA" id="ARBA00022723"/>
    </source>
</evidence>
<evidence type="ECO:0000259" key="6">
    <source>
        <dbReference type="PROSITE" id="PS50103"/>
    </source>
</evidence>
<keyword evidence="8" id="KW-1185">Reference proteome</keyword>
<proteinExistence type="predicted"/>
<evidence type="ECO:0000256" key="5">
    <source>
        <dbReference type="PROSITE-ProRule" id="PRU00723"/>
    </source>
</evidence>
<dbReference type="GO" id="GO:0008270">
    <property type="term" value="F:zinc ion binding"/>
    <property type="evidence" value="ECO:0007669"/>
    <property type="project" value="UniProtKB-KW"/>
</dbReference>
<dbReference type="SUPFAM" id="SSF90229">
    <property type="entry name" value="CCCH zinc finger"/>
    <property type="match status" value="2"/>
</dbReference>
<protein>
    <recommendedName>
        <fullName evidence="6">C3H1-type domain-containing protein</fullName>
    </recommendedName>
</protein>
<feature type="domain" description="C3H1-type" evidence="6">
    <location>
        <begin position="96"/>
        <end position="123"/>
    </location>
</feature>
<evidence type="ECO:0000256" key="2">
    <source>
        <dbReference type="ARBA" id="ARBA00022737"/>
    </source>
</evidence>
<evidence type="ECO:0000256" key="3">
    <source>
        <dbReference type="ARBA" id="ARBA00022771"/>
    </source>
</evidence>
<feature type="domain" description="C3H1-type" evidence="6">
    <location>
        <begin position="26"/>
        <end position="53"/>
    </location>
</feature>
<feature type="domain" description="C3H1-type" evidence="6">
    <location>
        <begin position="61"/>
        <end position="88"/>
    </location>
</feature>
<dbReference type="InterPro" id="IPR045877">
    <property type="entry name" value="ZFP36-like"/>
</dbReference>
<dbReference type="GO" id="GO:0003729">
    <property type="term" value="F:mRNA binding"/>
    <property type="evidence" value="ECO:0007669"/>
    <property type="project" value="InterPro"/>
</dbReference>
<dbReference type="PROSITE" id="PS50103">
    <property type="entry name" value="ZF_C3H1"/>
    <property type="match status" value="3"/>
</dbReference>
<dbReference type="InterPro" id="IPR036855">
    <property type="entry name" value="Znf_CCCH_sf"/>
</dbReference>
<organism evidence="7 8">
    <name type="scientific">Effrenium voratum</name>
    <dbReference type="NCBI Taxonomy" id="2562239"/>
    <lineage>
        <taxon>Eukaryota</taxon>
        <taxon>Sar</taxon>
        <taxon>Alveolata</taxon>
        <taxon>Dinophyceae</taxon>
        <taxon>Suessiales</taxon>
        <taxon>Symbiodiniaceae</taxon>
        <taxon>Effrenium</taxon>
    </lineage>
</organism>
<reference evidence="7" key="1">
    <citation type="submission" date="2023-08" db="EMBL/GenBank/DDBJ databases">
        <authorList>
            <person name="Chen Y."/>
            <person name="Shah S."/>
            <person name="Dougan E. K."/>
            <person name="Thang M."/>
            <person name="Chan C."/>
        </authorList>
    </citation>
    <scope>NUCLEOTIDE SEQUENCE</scope>
</reference>
<evidence type="ECO:0000256" key="4">
    <source>
        <dbReference type="ARBA" id="ARBA00022833"/>
    </source>
</evidence>
<gene>
    <name evidence="7" type="ORF">EVOR1521_LOCUS11821</name>
</gene>
<comment type="caution">
    <text evidence="7">The sequence shown here is derived from an EMBL/GenBank/DDBJ whole genome shotgun (WGS) entry which is preliminary data.</text>
</comment>
<keyword evidence="1 5" id="KW-0479">Metal-binding</keyword>
<keyword evidence="4 5" id="KW-0862">Zinc</keyword>